<accession>A0AAV6M6J9</accession>
<reference evidence="1 2" key="1">
    <citation type="journal article" date="2021" name="Hortic Res">
        <title>The domestication of Cucurbita argyrosperma as revealed by the genome of its wild relative.</title>
        <authorList>
            <person name="Barrera-Redondo J."/>
            <person name="Sanchez-de la Vega G."/>
            <person name="Aguirre-Liguori J.A."/>
            <person name="Castellanos-Morales G."/>
            <person name="Gutierrez-Guerrero Y.T."/>
            <person name="Aguirre-Dugua X."/>
            <person name="Aguirre-Planter E."/>
            <person name="Tenaillon M.I."/>
            <person name="Lira-Saade R."/>
            <person name="Eguiarte L.E."/>
        </authorList>
    </citation>
    <scope>NUCLEOTIDE SEQUENCE [LARGE SCALE GENOMIC DNA]</scope>
    <source>
        <strain evidence="1">JBR-2021</strain>
    </source>
</reference>
<dbReference type="AlphaFoldDB" id="A0AAV6M6J9"/>
<name>A0AAV6M6J9_9ROSI</name>
<sequence length="149" mass="16443">MPSPAPSFHQWLNFPASPPTRRTISSSPSILSLISGSSSFLASDGFFFTTAPHFSFSPIFNPSSTITSPLRFARMDPLLRIFRSGSKSNLQFTVVEGVRLLGGRPFTIRTLIFRSSIRHCPRIDPESPRALSLPLCSKVSYTFSEVTTS</sequence>
<protein>
    <submittedName>
        <fullName evidence="1">F-box/kelch-repeat protein</fullName>
    </submittedName>
</protein>
<proteinExistence type="predicted"/>
<comment type="caution">
    <text evidence="1">The sequence shown here is derived from an EMBL/GenBank/DDBJ whole genome shotgun (WGS) entry which is preliminary data.</text>
</comment>
<evidence type="ECO:0000313" key="1">
    <source>
        <dbReference type="EMBL" id="KAG6575971.1"/>
    </source>
</evidence>
<dbReference type="EMBL" id="JAGKQH010000017">
    <property type="protein sequence ID" value="KAG6575971.1"/>
    <property type="molecule type" value="Genomic_DNA"/>
</dbReference>
<organism evidence="1 2">
    <name type="scientific">Cucurbita argyrosperma subsp. sororia</name>
    <dbReference type="NCBI Taxonomy" id="37648"/>
    <lineage>
        <taxon>Eukaryota</taxon>
        <taxon>Viridiplantae</taxon>
        <taxon>Streptophyta</taxon>
        <taxon>Embryophyta</taxon>
        <taxon>Tracheophyta</taxon>
        <taxon>Spermatophyta</taxon>
        <taxon>Magnoliopsida</taxon>
        <taxon>eudicotyledons</taxon>
        <taxon>Gunneridae</taxon>
        <taxon>Pentapetalae</taxon>
        <taxon>rosids</taxon>
        <taxon>fabids</taxon>
        <taxon>Cucurbitales</taxon>
        <taxon>Cucurbitaceae</taxon>
        <taxon>Cucurbiteae</taxon>
        <taxon>Cucurbita</taxon>
    </lineage>
</organism>
<keyword evidence="2" id="KW-1185">Reference proteome</keyword>
<dbReference type="Proteomes" id="UP000685013">
    <property type="component" value="Chromosome 17"/>
</dbReference>
<feature type="non-terminal residue" evidence="1">
    <location>
        <position position="1"/>
    </location>
</feature>
<gene>
    <name evidence="1" type="ORF">SDJN03_26610</name>
</gene>
<evidence type="ECO:0000313" key="2">
    <source>
        <dbReference type="Proteomes" id="UP000685013"/>
    </source>
</evidence>